<dbReference type="InterPro" id="IPR038763">
    <property type="entry name" value="DHH_sf"/>
</dbReference>
<dbReference type="EMBL" id="JAGGLT010000002">
    <property type="protein sequence ID" value="MBP2070871.1"/>
    <property type="molecule type" value="Genomic_DNA"/>
</dbReference>
<dbReference type="Gene3D" id="3.90.1640.30">
    <property type="match status" value="1"/>
</dbReference>
<sequence length="491" mass="55550">MINMLWQYNSNTKPELNRTYPVQPNIMPINDLVQAISGFNKVAIFGDYDVDGICSSLILKKALDRLGIKNIIRLPERTEGYGLKPEHVKELKQKGFDTIITVDNGITAFEAAEEAEKLGVKLIITDHHEPKSVLPKAYKVFDPKLYDNTYKDYAGAGVAFLIARELLKTKNEPVMIDMIELAGLATVADIVPLDSNNWYIARKGLEYIRKSPVKGIKEILKIADRKSEEVNGFDLGWVIAPRINACGRLQSPVLGLNLLLNGTGAETVEKLNQKRLELVKRYVENIKDNDNKFLIYIFRNCPKGIIGLIAGRISEMFQKPVLIGILQYEQVTASVRTYGEFDLLQAFEYASKNLDIMYGGHKAACGVSFNIRDAKRLQEALNKYFEENPIKQEINLLDGVLLKKPVLEELKSFDDFEPFGYKNPEPAFLINGTVTDIKETVKWRMININGEFNIFVNGTYNTGDNVKLIVRPYINGNYISFKVLDEKPEIV</sequence>
<accession>A0ABS4NB41</accession>
<organism evidence="3 4">
    <name type="scientific">Thermoanaerobacterium butyriciformans</name>
    <dbReference type="NCBI Taxonomy" id="1702242"/>
    <lineage>
        <taxon>Bacteria</taxon>
        <taxon>Bacillati</taxon>
        <taxon>Bacillota</taxon>
        <taxon>Clostridia</taxon>
        <taxon>Thermoanaerobacterales</taxon>
        <taxon>Thermoanaerobacteraceae</taxon>
        <taxon>Thermoanaerobacterium</taxon>
    </lineage>
</organism>
<feature type="domain" description="DDH" evidence="1">
    <location>
        <begin position="41"/>
        <end position="180"/>
    </location>
</feature>
<dbReference type="PANTHER" id="PTHR30255:SF2">
    <property type="entry name" value="SINGLE-STRANDED-DNA-SPECIFIC EXONUCLEASE RECJ"/>
    <property type="match status" value="1"/>
</dbReference>
<keyword evidence="3" id="KW-0540">Nuclease</keyword>
<evidence type="ECO:0000313" key="4">
    <source>
        <dbReference type="Proteomes" id="UP001166402"/>
    </source>
</evidence>
<evidence type="ECO:0000259" key="1">
    <source>
        <dbReference type="Pfam" id="PF01368"/>
    </source>
</evidence>
<dbReference type="Pfam" id="PF02272">
    <property type="entry name" value="DHHA1"/>
    <property type="match status" value="1"/>
</dbReference>
<dbReference type="PANTHER" id="PTHR30255">
    <property type="entry name" value="SINGLE-STRANDED-DNA-SPECIFIC EXONUCLEASE RECJ"/>
    <property type="match status" value="1"/>
</dbReference>
<dbReference type="InterPro" id="IPR051673">
    <property type="entry name" value="SSDNA_exonuclease_RecJ"/>
</dbReference>
<feature type="domain" description="DHHA1" evidence="2">
    <location>
        <begin position="291"/>
        <end position="386"/>
    </location>
</feature>
<keyword evidence="3" id="KW-0378">Hydrolase</keyword>
<evidence type="ECO:0000313" key="3">
    <source>
        <dbReference type="EMBL" id="MBP2070871.1"/>
    </source>
</evidence>
<evidence type="ECO:0000259" key="2">
    <source>
        <dbReference type="Pfam" id="PF02272"/>
    </source>
</evidence>
<dbReference type="Gene3D" id="3.10.310.30">
    <property type="match status" value="1"/>
</dbReference>
<comment type="caution">
    <text evidence="3">The sequence shown here is derived from an EMBL/GenBank/DDBJ whole genome shotgun (WGS) entry which is preliminary data.</text>
</comment>
<reference evidence="3" key="1">
    <citation type="submission" date="2021-03" db="EMBL/GenBank/DDBJ databases">
        <title>Genomic Encyclopedia of Type Strains, Phase IV (KMG-IV): sequencing the most valuable type-strain genomes for metagenomic binning, comparative biology and taxonomic classification.</title>
        <authorList>
            <person name="Goeker M."/>
        </authorList>
    </citation>
    <scope>NUCLEOTIDE SEQUENCE</scope>
    <source>
        <strain evidence="3">DSM 101588</strain>
    </source>
</reference>
<protein>
    <submittedName>
        <fullName evidence="3">Single-stranded-DNA-specific exonuclease</fullName>
        <ecNumber evidence="3">3.1.-.-</ecNumber>
    </submittedName>
</protein>
<dbReference type="InterPro" id="IPR001667">
    <property type="entry name" value="DDH_dom"/>
</dbReference>
<dbReference type="InterPro" id="IPR003156">
    <property type="entry name" value="DHHA1_dom"/>
</dbReference>
<dbReference type="GO" id="GO:0004527">
    <property type="term" value="F:exonuclease activity"/>
    <property type="evidence" value="ECO:0007669"/>
    <property type="project" value="UniProtKB-KW"/>
</dbReference>
<dbReference type="Pfam" id="PF01368">
    <property type="entry name" value="DHH"/>
    <property type="match status" value="1"/>
</dbReference>
<keyword evidence="4" id="KW-1185">Reference proteome</keyword>
<dbReference type="EC" id="3.1.-.-" evidence="3"/>
<proteinExistence type="predicted"/>
<name>A0ABS4NB41_9THEO</name>
<gene>
    <name evidence="3" type="ORF">J2Z80_000369</name>
</gene>
<dbReference type="Proteomes" id="UP001166402">
    <property type="component" value="Unassembled WGS sequence"/>
</dbReference>
<dbReference type="SUPFAM" id="SSF64182">
    <property type="entry name" value="DHH phosphoesterases"/>
    <property type="match status" value="1"/>
</dbReference>
<keyword evidence="3" id="KW-0269">Exonuclease</keyword>